<accession>A0A814AEY3</accession>
<name>A0A814AEY3_9BILA</name>
<evidence type="ECO:0000313" key="2">
    <source>
        <dbReference type="Proteomes" id="UP000663879"/>
    </source>
</evidence>
<comment type="caution">
    <text evidence="1">The sequence shown here is derived from an EMBL/GenBank/DDBJ whole genome shotgun (WGS) entry which is preliminary data.</text>
</comment>
<gene>
    <name evidence="1" type="ORF">OXX778_LOCUS12028</name>
</gene>
<proteinExistence type="predicted"/>
<keyword evidence="2" id="KW-1185">Reference proteome</keyword>
<sequence>MKQNQTLRLQILNFFIESERIENQNLNVRSSNDSIILDLPKSYSSHKCCINCFKNNLYVKLHVIPSEARVQPMISKKRLDLIVSFKNEVKMDSKSVKDLISSLIEAAK</sequence>
<organism evidence="1 2">
    <name type="scientific">Brachionus calyciflorus</name>
    <dbReference type="NCBI Taxonomy" id="104777"/>
    <lineage>
        <taxon>Eukaryota</taxon>
        <taxon>Metazoa</taxon>
        <taxon>Spiralia</taxon>
        <taxon>Gnathifera</taxon>
        <taxon>Rotifera</taxon>
        <taxon>Eurotatoria</taxon>
        <taxon>Monogononta</taxon>
        <taxon>Pseudotrocha</taxon>
        <taxon>Ploima</taxon>
        <taxon>Brachionidae</taxon>
        <taxon>Brachionus</taxon>
    </lineage>
</organism>
<dbReference type="AlphaFoldDB" id="A0A814AEY3"/>
<protein>
    <submittedName>
        <fullName evidence="1">Uncharacterized protein</fullName>
    </submittedName>
</protein>
<dbReference type="EMBL" id="CAJNOC010002116">
    <property type="protein sequence ID" value="CAF0913508.1"/>
    <property type="molecule type" value="Genomic_DNA"/>
</dbReference>
<reference evidence="1" key="1">
    <citation type="submission" date="2021-02" db="EMBL/GenBank/DDBJ databases">
        <authorList>
            <person name="Nowell W R."/>
        </authorList>
    </citation>
    <scope>NUCLEOTIDE SEQUENCE</scope>
    <source>
        <strain evidence="1">Ploen Becks lab</strain>
    </source>
</reference>
<dbReference type="Proteomes" id="UP000663879">
    <property type="component" value="Unassembled WGS sequence"/>
</dbReference>
<evidence type="ECO:0000313" key="1">
    <source>
        <dbReference type="EMBL" id="CAF0913508.1"/>
    </source>
</evidence>